<name>A0ABN8RP29_9CNID</name>
<organism evidence="15 16">
    <name type="scientific">Porites lobata</name>
    <dbReference type="NCBI Taxonomy" id="104759"/>
    <lineage>
        <taxon>Eukaryota</taxon>
        <taxon>Metazoa</taxon>
        <taxon>Cnidaria</taxon>
        <taxon>Anthozoa</taxon>
        <taxon>Hexacorallia</taxon>
        <taxon>Scleractinia</taxon>
        <taxon>Fungiina</taxon>
        <taxon>Poritidae</taxon>
        <taxon>Porites</taxon>
    </lineage>
</organism>
<keyword evidence="4 9" id="KW-0479">Metal-binding</keyword>
<dbReference type="SUPFAM" id="SSF50249">
    <property type="entry name" value="Nucleic acid-binding proteins"/>
    <property type="match status" value="4"/>
</dbReference>
<keyword evidence="7 9" id="KW-0238">DNA-binding</keyword>
<dbReference type="CDD" id="cd04477">
    <property type="entry name" value="RPA1N"/>
    <property type="match status" value="1"/>
</dbReference>
<evidence type="ECO:0000256" key="3">
    <source>
        <dbReference type="ARBA" id="ARBA00022705"/>
    </source>
</evidence>
<evidence type="ECO:0000256" key="7">
    <source>
        <dbReference type="ARBA" id="ARBA00023125"/>
    </source>
</evidence>
<feature type="domain" description="Replication factor-A protein 1 N-terminal" evidence="12">
    <location>
        <begin position="2"/>
        <end position="106"/>
    </location>
</feature>
<dbReference type="InterPro" id="IPR047192">
    <property type="entry name" value="Euk_RPA1_DBD_C"/>
</dbReference>
<dbReference type="CDD" id="cd04475">
    <property type="entry name" value="RPA1_DBD_B"/>
    <property type="match status" value="1"/>
</dbReference>
<evidence type="ECO:0000259" key="11">
    <source>
        <dbReference type="Pfam" id="PF01336"/>
    </source>
</evidence>
<dbReference type="InterPro" id="IPR004365">
    <property type="entry name" value="NA-bd_OB_tRNA"/>
</dbReference>
<evidence type="ECO:0000256" key="8">
    <source>
        <dbReference type="ARBA" id="ARBA00023242"/>
    </source>
</evidence>
<dbReference type="NCBIfam" id="TIGR00617">
    <property type="entry name" value="rpa1"/>
    <property type="match status" value="1"/>
</dbReference>
<dbReference type="PANTHER" id="PTHR47165:SF4">
    <property type="entry name" value="OS03G0429900 PROTEIN"/>
    <property type="match status" value="1"/>
</dbReference>
<dbReference type="Pfam" id="PF08646">
    <property type="entry name" value="Rep_fac-A_C"/>
    <property type="match status" value="1"/>
</dbReference>
<evidence type="ECO:0000313" key="15">
    <source>
        <dbReference type="EMBL" id="CAH3179535.1"/>
    </source>
</evidence>
<keyword evidence="16" id="KW-1185">Reference proteome</keyword>
<sequence length="646" mass="72021">MLTGGAVQDILIRPSEEHPQGPVFQILGIKKIQTKSNEGSGSDRYRLVLSDGIHLHTSAMLATQLNHLVLSKEIEVKAVIRLDKYICNIIQETRKVLIVMELTVLQPANEVMGKIGDPKPFNTDSAQQQPQQNGSGPQHNISGRTNTLHYLFHFSYPLKAKSNDNKIAENECLSLFMSGGPAAGHPRGGGLASATYGSNQPMARGGEQSRAVYPISSLTPYQNRWTIRARVTSKSNVRTWSNSKGEGRLFNVDLVDESGEIKATGFNDAVDKFYELLEVNKVFYISKCSIRMATKYSSLKNRYEMYLGNESNIELCNDPCDLPYMQYNFVSIGDLNNCNADDIVDILGVVINIDDVSQITTRATNRQVSKRDITLLDRSEKSVRATLWGETAEKFEQYMGKNPVLALKGVKVSEFGGRSLSIMNSTNMMVDPMELKEAHTLRGWYLNVGKDSSVESVSAQRSDGAIGSGAFKTLMQIKTEQLGMGEKPDYLSAKATAVFYKKDNCLYKACPTADCNKKLIEEGDGNYRCEKCNRSFPNFQYRLILSANLADFTGNQWVTCFQESAEAILKRTAAEIGELKDSGDDRNFDAVFSEASFKTFNFRIRAKMETYNDETRLKCSVVNAAPLDFKQESKRLIDEIKKLSAL</sequence>
<comment type="subunit">
    <text evidence="9">Component of the heterotrimeric canonical replication protein A complex (RPA).</text>
</comment>
<dbReference type="PANTHER" id="PTHR47165">
    <property type="entry name" value="OS03G0429900 PROTEIN"/>
    <property type="match status" value="1"/>
</dbReference>
<protein>
    <recommendedName>
        <fullName evidence="9">Replication protein A subunit</fullName>
    </recommendedName>
</protein>
<keyword evidence="8 9" id="KW-0539">Nucleus</keyword>
<evidence type="ECO:0000259" key="12">
    <source>
        <dbReference type="Pfam" id="PF04057"/>
    </source>
</evidence>
<dbReference type="Pfam" id="PF16900">
    <property type="entry name" value="REPA_OB_2"/>
    <property type="match status" value="1"/>
</dbReference>
<dbReference type="Gene3D" id="2.40.50.140">
    <property type="entry name" value="Nucleic acid-binding proteins"/>
    <property type="match status" value="4"/>
</dbReference>
<evidence type="ECO:0000256" key="1">
    <source>
        <dbReference type="ARBA" id="ARBA00004123"/>
    </source>
</evidence>
<evidence type="ECO:0000313" key="16">
    <source>
        <dbReference type="Proteomes" id="UP001159405"/>
    </source>
</evidence>
<evidence type="ECO:0000256" key="6">
    <source>
        <dbReference type="ARBA" id="ARBA00022833"/>
    </source>
</evidence>
<dbReference type="InterPro" id="IPR004591">
    <property type="entry name" value="Rfa1"/>
</dbReference>
<dbReference type="InterPro" id="IPR007199">
    <property type="entry name" value="Rep_factor-A_N"/>
</dbReference>
<feature type="region of interest" description="Disordered" evidence="10">
    <location>
        <begin position="115"/>
        <end position="142"/>
    </location>
</feature>
<evidence type="ECO:0000256" key="4">
    <source>
        <dbReference type="ARBA" id="ARBA00022723"/>
    </source>
</evidence>
<evidence type="ECO:0000256" key="2">
    <source>
        <dbReference type="ARBA" id="ARBA00005690"/>
    </source>
</evidence>
<dbReference type="CDD" id="cd04476">
    <property type="entry name" value="RPA1_DBD_C"/>
    <property type="match status" value="1"/>
</dbReference>
<feature type="domain" description="Replication protein A OB" evidence="14">
    <location>
        <begin position="332"/>
        <end position="431"/>
    </location>
</feature>
<dbReference type="InterPro" id="IPR031657">
    <property type="entry name" value="REPA_OB_2"/>
</dbReference>
<gene>
    <name evidence="15" type="ORF">PLOB_00021949</name>
</gene>
<dbReference type="Pfam" id="PF04057">
    <property type="entry name" value="Rep-A_N"/>
    <property type="match status" value="1"/>
</dbReference>
<dbReference type="Proteomes" id="UP001159405">
    <property type="component" value="Unassembled WGS sequence"/>
</dbReference>
<dbReference type="EMBL" id="CALNXK010000258">
    <property type="protein sequence ID" value="CAH3179535.1"/>
    <property type="molecule type" value="Genomic_DNA"/>
</dbReference>
<comment type="similarity">
    <text evidence="2 9">Belongs to the replication factor A protein 1 family.</text>
</comment>
<feature type="domain" description="Replication factor A C-terminal" evidence="13">
    <location>
        <begin position="490"/>
        <end position="636"/>
    </location>
</feature>
<evidence type="ECO:0000256" key="5">
    <source>
        <dbReference type="ARBA" id="ARBA00022771"/>
    </source>
</evidence>
<evidence type="ECO:0000259" key="14">
    <source>
        <dbReference type="Pfam" id="PF16900"/>
    </source>
</evidence>
<evidence type="ECO:0000256" key="10">
    <source>
        <dbReference type="SAM" id="MobiDB-lite"/>
    </source>
</evidence>
<comment type="caution">
    <text evidence="15">The sequence shown here is derived from an EMBL/GenBank/DDBJ whole genome shotgun (WGS) entry which is preliminary data.</text>
</comment>
<evidence type="ECO:0000259" key="13">
    <source>
        <dbReference type="Pfam" id="PF08646"/>
    </source>
</evidence>
<proteinExistence type="inferred from homology"/>
<dbReference type="Pfam" id="PF01336">
    <property type="entry name" value="tRNA_anti-codon"/>
    <property type="match status" value="1"/>
</dbReference>
<keyword evidence="5 9" id="KW-0863">Zinc-finger</keyword>
<dbReference type="InterPro" id="IPR013955">
    <property type="entry name" value="Rep_factor-A_C"/>
</dbReference>
<evidence type="ECO:0000256" key="9">
    <source>
        <dbReference type="RuleBase" id="RU364130"/>
    </source>
</evidence>
<reference evidence="15 16" key="1">
    <citation type="submission" date="2022-05" db="EMBL/GenBank/DDBJ databases">
        <authorList>
            <consortium name="Genoscope - CEA"/>
            <person name="William W."/>
        </authorList>
    </citation>
    <scope>NUCLEOTIDE SEQUENCE [LARGE SCALE GENOMIC DNA]</scope>
</reference>
<keyword evidence="3 9" id="KW-0235">DNA replication</keyword>
<feature type="domain" description="OB" evidence="11">
    <location>
        <begin position="225"/>
        <end position="293"/>
    </location>
</feature>
<comment type="subcellular location">
    <subcellularLocation>
        <location evidence="1 9">Nucleus</location>
    </subcellularLocation>
</comment>
<feature type="compositionally biased region" description="Low complexity" evidence="10">
    <location>
        <begin position="127"/>
        <end position="138"/>
    </location>
</feature>
<dbReference type="CDD" id="cd04474">
    <property type="entry name" value="RPA1_DBD_A"/>
    <property type="match status" value="1"/>
</dbReference>
<accession>A0ABN8RP29</accession>
<comment type="function">
    <text evidence="9">As part of the heterotrimeric replication protein A complex (RPA/RP-A), binds and stabilizes single-stranded DNA intermediates, that form during DNA replication or upon DNA stress. It prevents their reannealing and in parallel, recruits and activates different proteins and complexes involved in DNA metabolism. Thereby, it plays an essential role both in DNA replication and the cellular response to DNA damage.</text>
</comment>
<keyword evidence="6 9" id="KW-0862">Zinc</keyword>
<dbReference type="InterPro" id="IPR012340">
    <property type="entry name" value="NA-bd_OB-fold"/>
</dbReference>